<name>A0A165PY68_EXIGL</name>
<keyword evidence="5" id="KW-1185">Reference proteome</keyword>
<dbReference type="GO" id="GO:0005737">
    <property type="term" value="C:cytoplasm"/>
    <property type="evidence" value="ECO:0007669"/>
    <property type="project" value="TreeGrafter"/>
</dbReference>
<dbReference type="InterPro" id="IPR000719">
    <property type="entry name" value="Prot_kinase_dom"/>
</dbReference>
<evidence type="ECO:0000256" key="1">
    <source>
        <dbReference type="ARBA" id="ARBA00022741"/>
    </source>
</evidence>
<proteinExistence type="predicted"/>
<dbReference type="Proteomes" id="UP000077266">
    <property type="component" value="Unassembled WGS sequence"/>
</dbReference>
<accession>A0A165PY68</accession>
<evidence type="ECO:0000313" key="5">
    <source>
        <dbReference type="Proteomes" id="UP000077266"/>
    </source>
</evidence>
<dbReference type="Gene3D" id="1.10.510.10">
    <property type="entry name" value="Transferase(Phosphotransferase) domain 1"/>
    <property type="match status" value="1"/>
</dbReference>
<reference evidence="4 5" key="1">
    <citation type="journal article" date="2016" name="Mol. Biol. Evol.">
        <title>Comparative Genomics of Early-Diverging Mushroom-Forming Fungi Provides Insights into the Origins of Lignocellulose Decay Capabilities.</title>
        <authorList>
            <person name="Nagy L.G."/>
            <person name="Riley R."/>
            <person name="Tritt A."/>
            <person name="Adam C."/>
            <person name="Daum C."/>
            <person name="Floudas D."/>
            <person name="Sun H."/>
            <person name="Yadav J.S."/>
            <person name="Pangilinan J."/>
            <person name="Larsson K.H."/>
            <person name="Matsuura K."/>
            <person name="Barry K."/>
            <person name="Labutti K."/>
            <person name="Kuo R."/>
            <person name="Ohm R.A."/>
            <person name="Bhattacharya S.S."/>
            <person name="Shirouzu T."/>
            <person name="Yoshinaga Y."/>
            <person name="Martin F.M."/>
            <person name="Grigoriev I.V."/>
            <person name="Hibbett D.S."/>
        </authorList>
    </citation>
    <scope>NUCLEOTIDE SEQUENCE [LARGE SCALE GENOMIC DNA]</scope>
    <source>
        <strain evidence="4 5">HHB12029</strain>
    </source>
</reference>
<dbReference type="STRING" id="1314781.A0A165PY68"/>
<dbReference type="PANTHER" id="PTHR24346:SF30">
    <property type="entry name" value="MATERNAL EMBRYONIC LEUCINE ZIPPER KINASE"/>
    <property type="match status" value="1"/>
</dbReference>
<dbReference type="SMART" id="SM00220">
    <property type="entry name" value="S_TKc"/>
    <property type="match status" value="1"/>
</dbReference>
<evidence type="ECO:0000313" key="4">
    <source>
        <dbReference type="EMBL" id="KZW02824.1"/>
    </source>
</evidence>
<protein>
    <recommendedName>
        <fullName evidence="3">Protein kinase domain-containing protein</fullName>
    </recommendedName>
</protein>
<dbReference type="GO" id="GO:0005524">
    <property type="term" value="F:ATP binding"/>
    <property type="evidence" value="ECO:0007669"/>
    <property type="project" value="UniProtKB-KW"/>
</dbReference>
<feature type="domain" description="Protein kinase" evidence="3">
    <location>
        <begin position="34"/>
        <end position="361"/>
    </location>
</feature>
<dbReference type="GO" id="GO:0035556">
    <property type="term" value="P:intracellular signal transduction"/>
    <property type="evidence" value="ECO:0007669"/>
    <property type="project" value="TreeGrafter"/>
</dbReference>
<dbReference type="AlphaFoldDB" id="A0A165PY68"/>
<dbReference type="SUPFAM" id="SSF56112">
    <property type="entry name" value="Protein kinase-like (PK-like)"/>
    <property type="match status" value="1"/>
</dbReference>
<keyword evidence="1" id="KW-0547">Nucleotide-binding</keyword>
<evidence type="ECO:0000259" key="3">
    <source>
        <dbReference type="PROSITE" id="PS50011"/>
    </source>
</evidence>
<dbReference type="EMBL" id="KV425886">
    <property type="protein sequence ID" value="KZW02824.1"/>
    <property type="molecule type" value="Genomic_DNA"/>
</dbReference>
<sequence>MSTATSPLSKQEYMLGPFEYWWACNYNLIFERGYRLRDRYAPNALDSWLNGIMSDDEARRKGLLDKPVSRTCSSDELVTTALQDDDIDLCKGMDAQRVSDNGQVWIKRCSLKSPDDPPESVMELVINAMIKDENDPQNRFLPLLDHFVVHDETSWEFIDYNERFVCLVFPWVIPVDQHPWRIAAEAMDFVRQLLEGLSFLHRRRIAHRDIHRDNILMSPLPIFYAGVNPLRNINVTALMDDLIEKPYRDRIEVPASYWYIDLGLSSYFREGSPHQVSWEGGVHKLPEVFGTTTPSVEERLNPPAVLYDPFVGDVWQLGTTLRIFFGKSIPSLNPLFRAMTDWDPSKRPTADQCLADFHVRTDRLPRWQLLLPVRDASWMKKIPDPGWLFTLRLLILHYREWFRLAKKAIRLGLPKPRS</sequence>
<organism evidence="4 5">
    <name type="scientific">Exidia glandulosa HHB12029</name>
    <dbReference type="NCBI Taxonomy" id="1314781"/>
    <lineage>
        <taxon>Eukaryota</taxon>
        <taxon>Fungi</taxon>
        <taxon>Dikarya</taxon>
        <taxon>Basidiomycota</taxon>
        <taxon>Agaricomycotina</taxon>
        <taxon>Agaricomycetes</taxon>
        <taxon>Auriculariales</taxon>
        <taxon>Exidiaceae</taxon>
        <taxon>Exidia</taxon>
    </lineage>
</organism>
<evidence type="ECO:0000256" key="2">
    <source>
        <dbReference type="ARBA" id="ARBA00022840"/>
    </source>
</evidence>
<dbReference type="PROSITE" id="PS50011">
    <property type="entry name" value="PROTEIN_KINASE_DOM"/>
    <property type="match status" value="1"/>
</dbReference>
<dbReference type="InParanoid" id="A0A165PY68"/>
<dbReference type="GO" id="GO:0004674">
    <property type="term" value="F:protein serine/threonine kinase activity"/>
    <property type="evidence" value="ECO:0007669"/>
    <property type="project" value="TreeGrafter"/>
</dbReference>
<dbReference type="InterPro" id="IPR011009">
    <property type="entry name" value="Kinase-like_dom_sf"/>
</dbReference>
<keyword evidence="2" id="KW-0067">ATP-binding</keyword>
<dbReference type="PANTHER" id="PTHR24346">
    <property type="entry name" value="MAP/MICROTUBULE AFFINITY-REGULATING KINASE"/>
    <property type="match status" value="1"/>
</dbReference>
<gene>
    <name evidence="4" type="ORF">EXIGLDRAFT_744343</name>
</gene>